<evidence type="ECO:0000259" key="7">
    <source>
        <dbReference type="Pfam" id="PF02544"/>
    </source>
</evidence>
<feature type="transmembrane region" description="Helical" evidence="6">
    <location>
        <begin position="42"/>
        <end position="62"/>
    </location>
</feature>
<reference evidence="8 9" key="1">
    <citation type="journal article" date="2019" name="G3 (Bethesda)">
        <title>Sequencing of a Wild Apple (Malus baccata) Genome Unravels the Differences Between Cultivated and Wild Apple Species Regarding Disease Resistance and Cold Tolerance.</title>
        <authorList>
            <person name="Chen X."/>
        </authorList>
    </citation>
    <scope>NUCLEOTIDE SEQUENCE [LARGE SCALE GENOMIC DNA]</scope>
    <source>
        <strain evidence="9">cv. Shandingzi</strain>
        <tissue evidence="8">Leaves</tissue>
    </source>
</reference>
<evidence type="ECO:0000256" key="3">
    <source>
        <dbReference type="ARBA" id="ARBA00022692"/>
    </source>
</evidence>
<dbReference type="PANTHER" id="PTHR14624:SF0">
    <property type="entry name" value="POLYPRENOL REDUCTASE"/>
    <property type="match status" value="1"/>
</dbReference>
<feature type="domain" description="3-oxo-5-alpha-steroid 4-dehydrogenase C-terminal" evidence="7">
    <location>
        <begin position="59"/>
        <end position="123"/>
    </location>
</feature>
<dbReference type="Proteomes" id="UP000315295">
    <property type="component" value="Unassembled WGS sequence"/>
</dbReference>
<dbReference type="STRING" id="106549.A0A540N5Q0"/>
<dbReference type="InterPro" id="IPR001104">
    <property type="entry name" value="3-oxo-5_a-steroid_4-DH_C"/>
</dbReference>
<keyword evidence="9" id="KW-1185">Reference proteome</keyword>
<dbReference type="InterPro" id="IPR039698">
    <property type="entry name" value="Dfg10/SRD5A3"/>
</dbReference>
<evidence type="ECO:0000256" key="5">
    <source>
        <dbReference type="ARBA" id="ARBA00023136"/>
    </source>
</evidence>
<gene>
    <name evidence="8" type="ORF">C1H46_007998</name>
</gene>
<comment type="subcellular location">
    <subcellularLocation>
        <location evidence="1">Endomembrane system</location>
        <topology evidence="1">Multi-pass membrane protein</topology>
    </subcellularLocation>
</comment>
<dbReference type="GO" id="GO:0006488">
    <property type="term" value="P:dolichol-linked oligosaccharide biosynthetic process"/>
    <property type="evidence" value="ECO:0007669"/>
    <property type="project" value="InterPro"/>
</dbReference>
<proteinExistence type="predicted"/>
<keyword evidence="5 6" id="KW-0472">Membrane</keyword>
<evidence type="ECO:0000256" key="2">
    <source>
        <dbReference type="ARBA" id="ARBA00004922"/>
    </source>
</evidence>
<keyword evidence="4 6" id="KW-1133">Transmembrane helix</keyword>
<dbReference type="PANTHER" id="PTHR14624">
    <property type="entry name" value="DFG10 PROTEIN"/>
    <property type="match status" value="1"/>
</dbReference>
<dbReference type="Pfam" id="PF02544">
    <property type="entry name" value="Steroid_dh"/>
    <property type="match status" value="1"/>
</dbReference>
<dbReference type="AlphaFoldDB" id="A0A540N5Q0"/>
<comment type="caution">
    <text evidence="8">The sequence shown here is derived from an EMBL/GenBank/DDBJ whole genome shotgun (WGS) entry which is preliminary data.</text>
</comment>
<keyword evidence="3 6" id="KW-0812">Transmembrane</keyword>
<evidence type="ECO:0000256" key="1">
    <source>
        <dbReference type="ARBA" id="ARBA00004127"/>
    </source>
</evidence>
<organism evidence="8 9">
    <name type="scientific">Malus baccata</name>
    <name type="common">Siberian crab apple</name>
    <name type="synonym">Pyrus baccata</name>
    <dbReference type="NCBI Taxonomy" id="106549"/>
    <lineage>
        <taxon>Eukaryota</taxon>
        <taxon>Viridiplantae</taxon>
        <taxon>Streptophyta</taxon>
        <taxon>Embryophyta</taxon>
        <taxon>Tracheophyta</taxon>
        <taxon>Spermatophyta</taxon>
        <taxon>Magnoliopsida</taxon>
        <taxon>eudicotyledons</taxon>
        <taxon>Gunneridae</taxon>
        <taxon>Pentapetalae</taxon>
        <taxon>rosids</taxon>
        <taxon>fabids</taxon>
        <taxon>Rosales</taxon>
        <taxon>Rosaceae</taxon>
        <taxon>Amygdaloideae</taxon>
        <taxon>Maleae</taxon>
        <taxon>Malus</taxon>
    </lineage>
</organism>
<evidence type="ECO:0000313" key="9">
    <source>
        <dbReference type="Proteomes" id="UP000315295"/>
    </source>
</evidence>
<dbReference type="GO" id="GO:0005783">
    <property type="term" value="C:endoplasmic reticulum"/>
    <property type="evidence" value="ECO:0007669"/>
    <property type="project" value="TreeGrafter"/>
</dbReference>
<protein>
    <recommendedName>
        <fullName evidence="7">3-oxo-5-alpha-steroid 4-dehydrogenase C-terminal domain-containing protein</fullName>
    </recommendedName>
</protein>
<dbReference type="PROSITE" id="PS50244">
    <property type="entry name" value="S5A_REDUCTASE"/>
    <property type="match status" value="1"/>
</dbReference>
<comment type="pathway">
    <text evidence="2">Protein modification; protein glycosylation.</text>
</comment>
<evidence type="ECO:0000256" key="6">
    <source>
        <dbReference type="SAM" id="Phobius"/>
    </source>
</evidence>
<dbReference type="GO" id="GO:0003865">
    <property type="term" value="F:3-oxo-5-alpha-steroid 4-dehydrogenase activity"/>
    <property type="evidence" value="ECO:0007669"/>
    <property type="project" value="TreeGrafter"/>
</dbReference>
<name>A0A540N5Q0_MALBA</name>
<evidence type="ECO:0000313" key="8">
    <source>
        <dbReference type="EMBL" id="TQE06364.1"/>
    </source>
</evidence>
<sequence>MSQFLAFPKSLSSFLTWVFILMEVCDVGLVRTAWVAATMPILVAAVPCSGLASFHGAVLGFAKRGKITRSSSQGSLRDHSEQNDEYVIPPGDWFEIVSSPHCLAEMVIYTGLVVASGGTSHNLVSNLVLVAAETH</sequence>
<dbReference type="EMBL" id="VIEB01000104">
    <property type="protein sequence ID" value="TQE06364.1"/>
    <property type="molecule type" value="Genomic_DNA"/>
</dbReference>
<accession>A0A540N5Q0</accession>
<dbReference type="UniPathway" id="UPA00378"/>
<dbReference type="GO" id="GO:0016095">
    <property type="term" value="P:polyprenol catabolic process"/>
    <property type="evidence" value="ECO:0007669"/>
    <property type="project" value="TreeGrafter"/>
</dbReference>
<evidence type="ECO:0000256" key="4">
    <source>
        <dbReference type="ARBA" id="ARBA00022989"/>
    </source>
</evidence>